<evidence type="ECO:0000313" key="3">
    <source>
        <dbReference type="EMBL" id="TFK43403.1"/>
    </source>
</evidence>
<proteinExistence type="predicted"/>
<evidence type="ECO:0000313" key="4">
    <source>
        <dbReference type="Proteomes" id="UP000308652"/>
    </source>
</evidence>
<dbReference type="Gene3D" id="3.40.50.10190">
    <property type="entry name" value="BRCT domain"/>
    <property type="match status" value="1"/>
</dbReference>
<dbReference type="AlphaFoldDB" id="A0A5C3MFJ0"/>
<dbReference type="Pfam" id="PF00533">
    <property type="entry name" value="BRCT"/>
    <property type="match status" value="1"/>
</dbReference>
<dbReference type="PROSITE" id="PS50172">
    <property type="entry name" value="BRCT"/>
    <property type="match status" value="1"/>
</dbReference>
<dbReference type="STRING" id="68775.A0A5C3MFJ0"/>
<accession>A0A5C3MFJ0</accession>
<dbReference type="SUPFAM" id="SSF52113">
    <property type="entry name" value="BRCT domain"/>
    <property type="match status" value="1"/>
</dbReference>
<protein>
    <recommendedName>
        <fullName evidence="2">BRCT domain-containing protein</fullName>
    </recommendedName>
</protein>
<feature type="domain" description="BRCT" evidence="2">
    <location>
        <begin position="132"/>
        <end position="225"/>
    </location>
</feature>
<evidence type="ECO:0000256" key="1">
    <source>
        <dbReference type="SAM" id="MobiDB-lite"/>
    </source>
</evidence>
<gene>
    <name evidence="3" type="ORF">BDQ12DRAFT_674921</name>
</gene>
<evidence type="ECO:0000259" key="2">
    <source>
        <dbReference type="PROSITE" id="PS50172"/>
    </source>
</evidence>
<dbReference type="InterPro" id="IPR036420">
    <property type="entry name" value="BRCT_dom_sf"/>
</dbReference>
<dbReference type="OrthoDB" id="427711at2759"/>
<organism evidence="3 4">
    <name type="scientific">Crucibulum laeve</name>
    <dbReference type="NCBI Taxonomy" id="68775"/>
    <lineage>
        <taxon>Eukaryota</taxon>
        <taxon>Fungi</taxon>
        <taxon>Dikarya</taxon>
        <taxon>Basidiomycota</taxon>
        <taxon>Agaricomycotina</taxon>
        <taxon>Agaricomycetes</taxon>
        <taxon>Agaricomycetidae</taxon>
        <taxon>Agaricales</taxon>
        <taxon>Agaricineae</taxon>
        <taxon>Nidulariaceae</taxon>
        <taxon>Crucibulum</taxon>
    </lineage>
</organism>
<sequence length="238" mass="26575">MERYFPTISRSSSSRSVHHPHKSHQCGTRYSPYPRPSNALDTTVSKVNHMSRQEADNKIERSASALTKKLLNSLQDKCNPITNSDIAARSDRVISTTSGHQVAEDRPNRRLYSNDRERKLLVQRTSVVSSSGKGLPLASARVYIGGYLSGTTDIEMKRLIAEAGGHVVYAASGCTHILSSQSLKGSKMQKLLTMQPRTKPYVVRPEWVTDSIKSGKRRSERLYSVIEDINTISDMLQK</sequence>
<keyword evidence="4" id="KW-1185">Reference proteome</keyword>
<dbReference type="Proteomes" id="UP000308652">
    <property type="component" value="Unassembled WGS sequence"/>
</dbReference>
<feature type="region of interest" description="Disordered" evidence="1">
    <location>
        <begin position="1"/>
        <end position="39"/>
    </location>
</feature>
<reference evidence="3 4" key="1">
    <citation type="journal article" date="2019" name="Nat. Ecol. Evol.">
        <title>Megaphylogeny resolves global patterns of mushroom evolution.</title>
        <authorList>
            <person name="Varga T."/>
            <person name="Krizsan K."/>
            <person name="Foldi C."/>
            <person name="Dima B."/>
            <person name="Sanchez-Garcia M."/>
            <person name="Sanchez-Ramirez S."/>
            <person name="Szollosi G.J."/>
            <person name="Szarkandi J.G."/>
            <person name="Papp V."/>
            <person name="Albert L."/>
            <person name="Andreopoulos W."/>
            <person name="Angelini C."/>
            <person name="Antonin V."/>
            <person name="Barry K.W."/>
            <person name="Bougher N.L."/>
            <person name="Buchanan P."/>
            <person name="Buyck B."/>
            <person name="Bense V."/>
            <person name="Catcheside P."/>
            <person name="Chovatia M."/>
            <person name="Cooper J."/>
            <person name="Damon W."/>
            <person name="Desjardin D."/>
            <person name="Finy P."/>
            <person name="Geml J."/>
            <person name="Haridas S."/>
            <person name="Hughes K."/>
            <person name="Justo A."/>
            <person name="Karasinski D."/>
            <person name="Kautmanova I."/>
            <person name="Kiss B."/>
            <person name="Kocsube S."/>
            <person name="Kotiranta H."/>
            <person name="LaButti K.M."/>
            <person name="Lechner B.E."/>
            <person name="Liimatainen K."/>
            <person name="Lipzen A."/>
            <person name="Lukacs Z."/>
            <person name="Mihaltcheva S."/>
            <person name="Morgado L.N."/>
            <person name="Niskanen T."/>
            <person name="Noordeloos M.E."/>
            <person name="Ohm R.A."/>
            <person name="Ortiz-Santana B."/>
            <person name="Ovrebo C."/>
            <person name="Racz N."/>
            <person name="Riley R."/>
            <person name="Savchenko A."/>
            <person name="Shiryaev A."/>
            <person name="Soop K."/>
            <person name="Spirin V."/>
            <person name="Szebenyi C."/>
            <person name="Tomsovsky M."/>
            <person name="Tulloss R.E."/>
            <person name="Uehling J."/>
            <person name="Grigoriev I.V."/>
            <person name="Vagvolgyi C."/>
            <person name="Papp T."/>
            <person name="Martin F.M."/>
            <person name="Miettinen O."/>
            <person name="Hibbett D.S."/>
            <person name="Nagy L.G."/>
        </authorList>
    </citation>
    <scope>NUCLEOTIDE SEQUENCE [LARGE SCALE GENOMIC DNA]</scope>
    <source>
        <strain evidence="3 4">CBS 166.37</strain>
    </source>
</reference>
<dbReference type="SMART" id="SM00292">
    <property type="entry name" value="BRCT"/>
    <property type="match status" value="1"/>
</dbReference>
<dbReference type="EMBL" id="ML213591">
    <property type="protein sequence ID" value="TFK43403.1"/>
    <property type="molecule type" value="Genomic_DNA"/>
</dbReference>
<dbReference type="InterPro" id="IPR001357">
    <property type="entry name" value="BRCT_dom"/>
</dbReference>
<name>A0A5C3MFJ0_9AGAR</name>